<sequence>MLEARIQHHFFETADLLYQVAESLARPIAEAAQAAVGCLTAGGKLLACGQGTDADLAAALCGALTLRFERERPPLAALALGPGLGRPLALPPAPGHGEDVFAAQLRALGHPGDLLVVFAGLYSDDPALRAVVQAAHQQEMSVVLFTGGDPGAWPDLLAETDVWVPVATARPARVRELHLMATHALCDAIDMQLLGEESPA</sequence>
<dbReference type="PANTHER" id="PTHR30390">
    <property type="entry name" value="SEDOHEPTULOSE 7-PHOSPHATE ISOMERASE / DNAA INITIATOR-ASSOCIATING FACTOR FOR REPLICATION INITIATION"/>
    <property type="match status" value="1"/>
</dbReference>
<protein>
    <submittedName>
        <fullName evidence="2">SIS domain-containing protein</fullName>
    </submittedName>
</protein>
<dbReference type="SUPFAM" id="SSF53697">
    <property type="entry name" value="SIS domain"/>
    <property type="match status" value="1"/>
</dbReference>
<dbReference type="Proteomes" id="UP000430120">
    <property type="component" value="Unassembled WGS sequence"/>
</dbReference>
<dbReference type="PANTHER" id="PTHR30390:SF6">
    <property type="entry name" value="DNAA INITIATOR-ASSOCIATING PROTEIN DIAA"/>
    <property type="match status" value="1"/>
</dbReference>
<dbReference type="AlphaFoldDB" id="A0A643FFU7"/>
<dbReference type="RefSeq" id="WP_151122517.1">
    <property type="nucleotide sequence ID" value="NZ_CP088081.1"/>
</dbReference>
<dbReference type="OrthoDB" id="9810929at2"/>
<comment type="caution">
    <text evidence="2">The sequence shown here is derived from an EMBL/GenBank/DDBJ whole genome shotgun (WGS) entry which is preliminary data.</text>
</comment>
<organism evidence="2 3">
    <name type="scientific">Ideonella dechloratans</name>
    <dbReference type="NCBI Taxonomy" id="36863"/>
    <lineage>
        <taxon>Bacteria</taxon>
        <taxon>Pseudomonadati</taxon>
        <taxon>Pseudomonadota</taxon>
        <taxon>Betaproteobacteria</taxon>
        <taxon>Burkholderiales</taxon>
        <taxon>Sphaerotilaceae</taxon>
        <taxon>Ideonella</taxon>
    </lineage>
</organism>
<dbReference type="InterPro" id="IPR001347">
    <property type="entry name" value="SIS_dom"/>
</dbReference>
<feature type="domain" description="SIS" evidence="1">
    <location>
        <begin position="35"/>
        <end position="199"/>
    </location>
</feature>
<proteinExistence type="predicted"/>
<evidence type="ECO:0000313" key="2">
    <source>
        <dbReference type="EMBL" id="KAB0584577.1"/>
    </source>
</evidence>
<name>A0A643FFU7_IDEDE</name>
<reference evidence="2 3" key="1">
    <citation type="submission" date="2019-09" db="EMBL/GenBank/DDBJ databases">
        <title>Draft genome sequences of 48 bacterial type strains from the CCUG.</title>
        <authorList>
            <person name="Tunovic T."/>
            <person name="Pineiro-Iglesias B."/>
            <person name="Unosson C."/>
            <person name="Inganas E."/>
            <person name="Ohlen M."/>
            <person name="Cardew S."/>
            <person name="Jensie-Markopoulos S."/>
            <person name="Salva-Serra F."/>
            <person name="Jaen-Luchoro D."/>
            <person name="Karlsson R."/>
            <person name="Svensson-Stadler L."/>
            <person name="Chun J."/>
            <person name="Moore E."/>
        </authorList>
    </citation>
    <scope>NUCLEOTIDE SEQUENCE [LARGE SCALE GENOMIC DNA]</scope>
    <source>
        <strain evidence="2 3">CCUG 30977</strain>
    </source>
</reference>
<dbReference type="Gene3D" id="3.40.50.10490">
    <property type="entry name" value="Glucose-6-phosphate isomerase like protein, domain 1"/>
    <property type="match status" value="1"/>
</dbReference>
<dbReference type="GO" id="GO:1901135">
    <property type="term" value="P:carbohydrate derivative metabolic process"/>
    <property type="evidence" value="ECO:0007669"/>
    <property type="project" value="InterPro"/>
</dbReference>
<dbReference type="InterPro" id="IPR035461">
    <property type="entry name" value="GmhA/DiaA"/>
</dbReference>
<dbReference type="CDD" id="cd05006">
    <property type="entry name" value="SIS_GmhA"/>
    <property type="match status" value="1"/>
</dbReference>
<keyword evidence="3" id="KW-1185">Reference proteome</keyword>
<evidence type="ECO:0000259" key="1">
    <source>
        <dbReference type="PROSITE" id="PS51464"/>
    </source>
</evidence>
<dbReference type="InterPro" id="IPR050099">
    <property type="entry name" value="SIS_GmhA/DiaA_subfam"/>
</dbReference>
<dbReference type="GO" id="GO:0097367">
    <property type="term" value="F:carbohydrate derivative binding"/>
    <property type="evidence" value="ECO:0007669"/>
    <property type="project" value="InterPro"/>
</dbReference>
<dbReference type="EMBL" id="VZPB01000005">
    <property type="protein sequence ID" value="KAB0584577.1"/>
    <property type="molecule type" value="Genomic_DNA"/>
</dbReference>
<evidence type="ECO:0000313" key="3">
    <source>
        <dbReference type="Proteomes" id="UP000430120"/>
    </source>
</evidence>
<dbReference type="Pfam" id="PF13580">
    <property type="entry name" value="SIS_2"/>
    <property type="match status" value="1"/>
</dbReference>
<accession>A0A643FFU7</accession>
<dbReference type="InterPro" id="IPR046348">
    <property type="entry name" value="SIS_dom_sf"/>
</dbReference>
<gene>
    <name evidence="2" type="ORF">F7Q92_03435</name>
</gene>
<dbReference type="PROSITE" id="PS51464">
    <property type="entry name" value="SIS"/>
    <property type="match status" value="1"/>
</dbReference>